<sequence length="56" mass="6555">MVEPMRLGGVSFRPFNVVTCSSDNQKKRRKTCVHNIPKWLFLPVPFTFSCGWELLR</sequence>
<name>A0A0E9UN95_ANGAN</name>
<dbReference type="EMBL" id="GBXM01041857">
    <property type="protein sequence ID" value="JAH66720.1"/>
    <property type="molecule type" value="Transcribed_RNA"/>
</dbReference>
<accession>A0A0E9UN95</accession>
<dbReference type="AlphaFoldDB" id="A0A0E9UN95"/>
<organism evidence="1">
    <name type="scientific">Anguilla anguilla</name>
    <name type="common">European freshwater eel</name>
    <name type="synonym">Muraena anguilla</name>
    <dbReference type="NCBI Taxonomy" id="7936"/>
    <lineage>
        <taxon>Eukaryota</taxon>
        <taxon>Metazoa</taxon>
        <taxon>Chordata</taxon>
        <taxon>Craniata</taxon>
        <taxon>Vertebrata</taxon>
        <taxon>Euteleostomi</taxon>
        <taxon>Actinopterygii</taxon>
        <taxon>Neopterygii</taxon>
        <taxon>Teleostei</taxon>
        <taxon>Anguilliformes</taxon>
        <taxon>Anguillidae</taxon>
        <taxon>Anguilla</taxon>
    </lineage>
</organism>
<reference evidence="1" key="2">
    <citation type="journal article" date="2015" name="Fish Shellfish Immunol.">
        <title>Early steps in the European eel (Anguilla anguilla)-Vibrio vulnificus interaction in the gills: Role of the RtxA13 toxin.</title>
        <authorList>
            <person name="Callol A."/>
            <person name="Pajuelo D."/>
            <person name="Ebbesson L."/>
            <person name="Teles M."/>
            <person name="MacKenzie S."/>
            <person name="Amaro C."/>
        </authorList>
    </citation>
    <scope>NUCLEOTIDE SEQUENCE</scope>
</reference>
<proteinExistence type="predicted"/>
<protein>
    <submittedName>
        <fullName evidence="1">Uncharacterized protein</fullName>
    </submittedName>
</protein>
<reference evidence="1" key="1">
    <citation type="submission" date="2014-11" db="EMBL/GenBank/DDBJ databases">
        <authorList>
            <person name="Amaro Gonzalez C."/>
        </authorList>
    </citation>
    <scope>NUCLEOTIDE SEQUENCE</scope>
</reference>
<evidence type="ECO:0000313" key="1">
    <source>
        <dbReference type="EMBL" id="JAH66720.1"/>
    </source>
</evidence>